<evidence type="ECO:0000313" key="3">
    <source>
        <dbReference type="Proteomes" id="UP001642409"/>
    </source>
</evidence>
<proteinExistence type="predicted"/>
<dbReference type="EMBL" id="CAXDID020000123">
    <property type="protein sequence ID" value="CAL6032806.1"/>
    <property type="molecule type" value="Genomic_DNA"/>
</dbReference>
<gene>
    <name evidence="2" type="ORF">HINF_LOCUS34666</name>
    <name evidence="1" type="ORF">HINF_LOCUS54223</name>
</gene>
<dbReference type="PANTHER" id="PTHR47271:SF2">
    <property type="entry name" value="ARGININE DEIMINASE"/>
    <property type="match status" value="1"/>
</dbReference>
<accession>A0AA86QYV6</accession>
<dbReference type="GO" id="GO:0019546">
    <property type="term" value="P:L-arginine deiminase pathway"/>
    <property type="evidence" value="ECO:0007669"/>
    <property type="project" value="TreeGrafter"/>
</dbReference>
<reference evidence="1" key="1">
    <citation type="submission" date="2023-06" db="EMBL/GenBank/DDBJ databases">
        <authorList>
            <person name="Kurt Z."/>
        </authorList>
    </citation>
    <scope>NUCLEOTIDE SEQUENCE</scope>
</reference>
<dbReference type="GO" id="GO:0016990">
    <property type="term" value="F:arginine deiminase activity"/>
    <property type="evidence" value="ECO:0007669"/>
    <property type="project" value="TreeGrafter"/>
</dbReference>
<dbReference type="AlphaFoldDB" id="A0AA86QYV6"/>
<dbReference type="SUPFAM" id="SSF55909">
    <property type="entry name" value="Pentein"/>
    <property type="match status" value="1"/>
</dbReference>
<sequence>MSVTPVAFLKPRQAAEDERAKSILVFRPEMAVFVNCLHAAGSLYECPISAEFAEQQHLEYQRKLESFGIDVYNVSDVLIKGCEDPKVLDELRNFAGTCLSYNLPENQSHMFASEDYKHKTLIKLSAGELVKVILTNPTIHLMLDNRNTGIITKKVEMEPMGNCVFTRDQQITTKNGVVMCNFAASQRAKEAKILEFTLKKLNINPIGRIHDVPEATMEGGDFVILTQDTCALGIGLRSSYSAGQYMMQNDLLGFKRFLMVKDVFDQHQDRMHLDCTFSPIHQKLAVIDQEILKKDKLRYVDEYIRLDKYDPVRKSWYRLNRANIEFGAFLEGEGYSLIKLPHEYQLAYGCNMLNLGCINGHYKVLTVHNDSRDYIMNSPEFKKYCEVNKVNIDVQYVEFRAITSMYGSLHCASQVLERFSFEEDKIVREADKIQQVEPEFDYVIEVPTFCNRDDLVQEAQNKYNELIASGKTVYLVNKYWIGHFVSLKNANVKSVEEVLQLLRKEDLAVQDMSKLDLNDCMLKLK</sequence>
<name>A0AA86QYV6_9EUKA</name>
<organism evidence="1">
    <name type="scientific">Hexamita inflata</name>
    <dbReference type="NCBI Taxonomy" id="28002"/>
    <lineage>
        <taxon>Eukaryota</taxon>
        <taxon>Metamonada</taxon>
        <taxon>Diplomonadida</taxon>
        <taxon>Hexamitidae</taxon>
        <taxon>Hexamitinae</taxon>
        <taxon>Hexamita</taxon>
    </lineage>
</organism>
<keyword evidence="3" id="KW-1185">Reference proteome</keyword>
<evidence type="ECO:0000313" key="2">
    <source>
        <dbReference type="EMBL" id="CAL6032806.1"/>
    </source>
</evidence>
<dbReference type="EMBL" id="CATOUU010001007">
    <property type="protein sequence ID" value="CAI9966578.1"/>
    <property type="molecule type" value="Genomic_DNA"/>
</dbReference>
<dbReference type="Gene3D" id="3.75.10.10">
    <property type="entry name" value="L-arginine/glycine Amidinotransferase, Chain A"/>
    <property type="match status" value="1"/>
</dbReference>
<dbReference type="PANTHER" id="PTHR47271">
    <property type="entry name" value="ARGININE DEIMINASE"/>
    <property type="match status" value="1"/>
</dbReference>
<dbReference type="Proteomes" id="UP001642409">
    <property type="component" value="Unassembled WGS sequence"/>
</dbReference>
<comment type="caution">
    <text evidence="1">The sequence shown here is derived from an EMBL/GenBank/DDBJ whole genome shotgun (WGS) entry which is preliminary data.</text>
</comment>
<protein>
    <submittedName>
        <fullName evidence="1">Arginine deiminase</fullName>
    </submittedName>
    <submittedName>
        <fullName evidence="2">Arginine_deiminase</fullName>
    </submittedName>
</protein>
<evidence type="ECO:0000313" key="1">
    <source>
        <dbReference type="EMBL" id="CAI9966578.1"/>
    </source>
</evidence>
<reference evidence="2 3" key="2">
    <citation type="submission" date="2024-07" db="EMBL/GenBank/DDBJ databases">
        <authorList>
            <person name="Akdeniz Z."/>
        </authorList>
    </citation>
    <scope>NUCLEOTIDE SEQUENCE [LARGE SCALE GENOMIC DNA]</scope>
</reference>
<dbReference type="Pfam" id="PF02274">
    <property type="entry name" value="ADI"/>
    <property type="match status" value="1"/>
</dbReference>